<evidence type="ECO:0000313" key="1">
    <source>
        <dbReference type="EMBL" id="GGM79299.1"/>
    </source>
</evidence>
<protein>
    <submittedName>
        <fullName evidence="1">Uncharacterized protein</fullName>
    </submittedName>
</protein>
<evidence type="ECO:0000313" key="2">
    <source>
        <dbReference type="Proteomes" id="UP000632195"/>
    </source>
</evidence>
<sequence length="70" mass="7847">MDLTIRFEDPENACGIFSASVGPDNWPGTQVNCEDHRVVIKVEGISPVSIYSLAEEFLNLYDLVKETMEI</sequence>
<name>A0AA37FAC7_9ARCH</name>
<gene>
    <name evidence="1" type="ORF">GCM10007108_16910</name>
</gene>
<reference evidence="1" key="2">
    <citation type="submission" date="2022-09" db="EMBL/GenBank/DDBJ databases">
        <authorList>
            <person name="Sun Q."/>
            <person name="Ohkuma M."/>
        </authorList>
    </citation>
    <scope>NUCLEOTIDE SEQUENCE</scope>
    <source>
        <strain evidence="1">JCM 13583</strain>
    </source>
</reference>
<dbReference type="AlphaFoldDB" id="A0AA37FAC7"/>
<dbReference type="Proteomes" id="UP000632195">
    <property type="component" value="Unassembled WGS sequence"/>
</dbReference>
<reference evidence="1" key="1">
    <citation type="journal article" date="2014" name="Int. J. Syst. Evol. Microbiol.">
        <title>Complete genome sequence of Corynebacterium casei LMG S-19264T (=DSM 44701T), isolated from a smear-ripened cheese.</title>
        <authorList>
            <consortium name="US DOE Joint Genome Institute (JGI-PGF)"/>
            <person name="Walter F."/>
            <person name="Albersmeier A."/>
            <person name="Kalinowski J."/>
            <person name="Ruckert C."/>
        </authorList>
    </citation>
    <scope>NUCLEOTIDE SEQUENCE</scope>
    <source>
        <strain evidence="1">JCM 13583</strain>
    </source>
</reference>
<dbReference type="RefSeq" id="WP_188681816.1">
    <property type="nucleotide sequence ID" value="NZ_BMNY01000004.1"/>
</dbReference>
<accession>A0AA37FAC7</accession>
<comment type="caution">
    <text evidence="1">The sequence shown here is derived from an EMBL/GenBank/DDBJ whole genome shotgun (WGS) entry which is preliminary data.</text>
</comment>
<proteinExistence type="predicted"/>
<dbReference type="EMBL" id="BMNY01000004">
    <property type="protein sequence ID" value="GGM79299.1"/>
    <property type="molecule type" value="Genomic_DNA"/>
</dbReference>
<organism evidence="1 2">
    <name type="scientific">Thermogymnomonas acidicola</name>
    <dbReference type="NCBI Taxonomy" id="399579"/>
    <lineage>
        <taxon>Archaea</taxon>
        <taxon>Methanobacteriati</taxon>
        <taxon>Thermoplasmatota</taxon>
        <taxon>Thermoplasmata</taxon>
        <taxon>Thermoplasmatales</taxon>
        <taxon>Thermogymnomonas</taxon>
    </lineage>
</organism>
<keyword evidence="2" id="KW-1185">Reference proteome</keyword>